<keyword evidence="2" id="KW-0614">Plasmid</keyword>
<evidence type="ECO:0000313" key="3">
    <source>
        <dbReference type="Proteomes" id="UP001017257"/>
    </source>
</evidence>
<feature type="region of interest" description="Disordered" evidence="1">
    <location>
        <begin position="1"/>
        <end position="45"/>
    </location>
</feature>
<dbReference type="EMBL" id="CP102846">
    <property type="protein sequence ID" value="UVF22415.1"/>
    <property type="molecule type" value="Genomic_DNA"/>
</dbReference>
<evidence type="ECO:0000256" key="1">
    <source>
        <dbReference type="SAM" id="MobiDB-lite"/>
    </source>
</evidence>
<gene>
    <name evidence="2" type="ORF">HPT29_024980</name>
</gene>
<dbReference type="Proteomes" id="UP001017257">
    <property type="component" value="Plasmid pR24_1"/>
</dbReference>
<evidence type="ECO:0000313" key="2">
    <source>
        <dbReference type="EMBL" id="UVF22415.1"/>
    </source>
</evidence>
<dbReference type="RefSeq" id="WP_173946612.1">
    <property type="nucleotide sequence ID" value="NZ_CP102846.1"/>
</dbReference>
<proteinExistence type="predicted"/>
<name>A0ABY5RYS7_9HYPH</name>
<reference evidence="2" key="1">
    <citation type="submission" date="2022-08" db="EMBL/GenBank/DDBJ databases">
        <title>Microvirga terrae sp. nov., isolated from soil.</title>
        <authorList>
            <person name="Kim K.H."/>
            <person name="Seo Y.L."/>
            <person name="Kim J.M."/>
            <person name="Lee J.K."/>
            <person name="Han D.M."/>
            <person name="Jeon C.O."/>
        </authorList>
    </citation>
    <scope>NUCLEOTIDE SEQUENCE</scope>
    <source>
        <strain evidence="2">R24</strain>
        <plasmid evidence="2">pR24_1</plasmid>
    </source>
</reference>
<geneLocation type="plasmid" evidence="2 3">
    <name>pR24_1</name>
</geneLocation>
<organism evidence="2 3">
    <name type="scientific">Microvirga terrae</name>
    <dbReference type="NCBI Taxonomy" id="2740529"/>
    <lineage>
        <taxon>Bacteria</taxon>
        <taxon>Pseudomonadati</taxon>
        <taxon>Pseudomonadota</taxon>
        <taxon>Alphaproteobacteria</taxon>
        <taxon>Hyphomicrobiales</taxon>
        <taxon>Methylobacteriaceae</taxon>
        <taxon>Microvirga</taxon>
    </lineage>
</organism>
<protein>
    <submittedName>
        <fullName evidence="2">Uncharacterized protein</fullName>
    </submittedName>
</protein>
<accession>A0ABY5RYS7</accession>
<sequence>MAKGQKRSNREIRKPKAKKQPVAEATPVVMTRGMLSPISPPKKKG</sequence>
<keyword evidence="3" id="KW-1185">Reference proteome</keyword>